<dbReference type="PANTHER" id="PTHR43128">
    <property type="entry name" value="L-2-HYDROXYCARBOXYLATE DEHYDROGENASE (NAD(P)(+))"/>
    <property type="match status" value="1"/>
</dbReference>
<dbReference type="PRINTS" id="PR00086">
    <property type="entry name" value="LLDHDRGNASE"/>
</dbReference>
<dbReference type="InterPro" id="IPR015955">
    <property type="entry name" value="Lactate_DH/Glyco_Ohase_4_C"/>
</dbReference>
<dbReference type="Proteomes" id="UP000481327">
    <property type="component" value="Unassembled WGS sequence"/>
</dbReference>
<evidence type="ECO:0000256" key="12">
    <source>
        <dbReference type="SAM" id="Phobius"/>
    </source>
</evidence>
<keyword evidence="16" id="KW-1185">Reference proteome</keyword>
<evidence type="ECO:0000256" key="1">
    <source>
        <dbReference type="ARBA" id="ARBA00003966"/>
    </source>
</evidence>
<evidence type="ECO:0000256" key="9">
    <source>
        <dbReference type="PIRSR" id="PIRSR000102-1"/>
    </source>
</evidence>
<comment type="caution">
    <text evidence="15">The sequence shown here is derived from an EMBL/GenBank/DDBJ whole genome shotgun (WGS) entry which is preliminary data.</text>
</comment>
<reference evidence="15 16" key="1">
    <citation type="submission" date="2019-09" db="EMBL/GenBank/DDBJ databases">
        <title>Polymorphobacter sp. isolated from a lake in China.</title>
        <authorList>
            <person name="Liu Z."/>
        </authorList>
    </citation>
    <scope>NUCLEOTIDE SEQUENCE [LARGE SCALE GENOMIC DNA]</scope>
    <source>
        <strain evidence="15 16">D40P</strain>
    </source>
</reference>
<dbReference type="RefSeq" id="WP_152579125.1">
    <property type="nucleotide sequence ID" value="NZ_JAATJI010000001.1"/>
</dbReference>
<feature type="transmembrane region" description="Helical" evidence="12">
    <location>
        <begin position="7"/>
        <end position="29"/>
    </location>
</feature>
<dbReference type="NCBIfam" id="TIGR01771">
    <property type="entry name" value="L-LDH-NAD"/>
    <property type="match status" value="1"/>
</dbReference>
<keyword evidence="5 11" id="KW-0560">Oxidoreductase</keyword>
<dbReference type="InterPro" id="IPR001557">
    <property type="entry name" value="L-lactate/malate_DH"/>
</dbReference>
<dbReference type="Pfam" id="PF00056">
    <property type="entry name" value="Ldh_1_N"/>
    <property type="match status" value="1"/>
</dbReference>
<dbReference type="AlphaFoldDB" id="A0A7C9GXI5"/>
<dbReference type="PIRSF" id="PIRSF000102">
    <property type="entry name" value="Lac_mal_DH"/>
    <property type="match status" value="1"/>
</dbReference>
<dbReference type="Gene3D" id="3.40.50.720">
    <property type="entry name" value="NAD(P)-binding Rossmann-like Domain"/>
    <property type="match status" value="1"/>
</dbReference>
<dbReference type="EC" id="1.1.1.27" evidence="4 8"/>
<dbReference type="EMBL" id="WIOL01000009">
    <property type="protein sequence ID" value="MQT18649.1"/>
    <property type="molecule type" value="Genomic_DNA"/>
</dbReference>
<evidence type="ECO:0000256" key="2">
    <source>
        <dbReference type="ARBA" id="ARBA00004843"/>
    </source>
</evidence>
<evidence type="ECO:0000256" key="11">
    <source>
        <dbReference type="RuleBase" id="RU003369"/>
    </source>
</evidence>
<protein>
    <recommendedName>
        <fullName evidence="4 8">L-lactate dehydrogenase</fullName>
        <ecNumber evidence="4 8">1.1.1.27</ecNumber>
    </recommendedName>
</protein>
<evidence type="ECO:0000256" key="4">
    <source>
        <dbReference type="ARBA" id="ARBA00012967"/>
    </source>
</evidence>
<evidence type="ECO:0000256" key="7">
    <source>
        <dbReference type="ARBA" id="ARBA00049258"/>
    </source>
</evidence>
<comment type="similarity">
    <text evidence="3">Belongs to the LDH/MDH superfamily. LDH family.</text>
</comment>
<evidence type="ECO:0000313" key="16">
    <source>
        <dbReference type="Proteomes" id="UP000481327"/>
    </source>
</evidence>
<keyword evidence="12" id="KW-1133">Transmembrane helix</keyword>
<dbReference type="OrthoDB" id="9802969at2"/>
<dbReference type="InterPro" id="IPR036291">
    <property type="entry name" value="NAD(P)-bd_dom_sf"/>
</dbReference>
<evidence type="ECO:0000256" key="10">
    <source>
        <dbReference type="PIRSR" id="PIRSR000102-3"/>
    </source>
</evidence>
<proteinExistence type="inferred from homology"/>
<dbReference type="SUPFAM" id="SSF51735">
    <property type="entry name" value="NAD(P)-binding Rossmann-fold domains"/>
    <property type="match status" value="1"/>
</dbReference>
<dbReference type="PANTHER" id="PTHR43128:SF16">
    <property type="entry name" value="L-LACTATE DEHYDROGENASE"/>
    <property type="match status" value="1"/>
</dbReference>
<evidence type="ECO:0000313" key="15">
    <source>
        <dbReference type="EMBL" id="MQT18649.1"/>
    </source>
</evidence>
<dbReference type="GO" id="GO:0006096">
    <property type="term" value="P:glycolytic process"/>
    <property type="evidence" value="ECO:0007669"/>
    <property type="project" value="UniProtKB-UniRule"/>
</dbReference>
<name>A0A7C9GXI5_9SPHN</name>
<sequence>MTRSSRVAVIGAGNVGATAAYALMLRGLFSEIVLIDSNPGLATAQAADIADANALGRPARIWAGSYTDAGGAGIAVITAGAVTHGNESRLGVAARSAEIVASCSEQLAAAGFTGIILVAANPVDVMTQVAAAHSGLAAGRVIGTGTLLDSCRLRQALADRFDVATMAVEGLVLGEHGDTSVTAFSTIRIGGLPLDHWLPASNGSDRTALAVQVRQEGYDIVSGKGFTSFGIATAIVRICEAIQRDENAVLPVSCRLTGEFGIDDLYLSLPCILGRGGIKRILPPALDPAEIEALRHSADTLRAALARLPADSATAR</sequence>
<feature type="domain" description="Lactate/malate dehydrogenase N-terminal" evidence="13">
    <location>
        <begin position="6"/>
        <end position="143"/>
    </location>
</feature>
<evidence type="ECO:0000256" key="6">
    <source>
        <dbReference type="ARBA" id="ARBA00023027"/>
    </source>
</evidence>
<evidence type="ECO:0000256" key="8">
    <source>
        <dbReference type="NCBIfam" id="TIGR01771"/>
    </source>
</evidence>
<dbReference type="InterPro" id="IPR001236">
    <property type="entry name" value="Lactate/malate_DH_N"/>
</dbReference>
<feature type="domain" description="Lactate/malate dehydrogenase C-terminal" evidence="14">
    <location>
        <begin position="146"/>
        <end position="306"/>
    </location>
</feature>
<feature type="active site" description="Proton acceptor" evidence="9">
    <location>
        <position position="176"/>
    </location>
</feature>
<dbReference type="InterPro" id="IPR022383">
    <property type="entry name" value="Lactate/malate_DH_C"/>
</dbReference>
<comment type="function">
    <text evidence="1">Catalyzes the reversible oxidation of malate to oxaloacetate.</text>
</comment>
<evidence type="ECO:0000259" key="13">
    <source>
        <dbReference type="Pfam" id="PF00056"/>
    </source>
</evidence>
<feature type="binding site" evidence="10">
    <location>
        <position position="36"/>
    </location>
    <ligand>
        <name>NAD(+)</name>
        <dbReference type="ChEBI" id="CHEBI:57540"/>
    </ligand>
</feature>
<dbReference type="Gene3D" id="3.90.110.10">
    <property type="entry name" value="Lactate dehydrogenase/glycoside hydrolase, family 4, C-terminal"/>
    <property type="match status" value="1"/>
</dbReference>
<feature type="binding site" evidence="10">
    <location>
        <begin position="11"/>
        <end position="16"/>
    </location>
    <ligand>
        <name>NAD(+)</name>
        <dbReference type="ChEBI" id="CHEBI:57540"/>
    </ligand>
</feature>
<evidence type="ECO:0000256" key="3">
    <source>
        <dbReference type="ARBA" id="ARBA00006054"/>
    </source>
</evidence>
<comment type="pathway">
    <text evidence="2">Fermentation; pyruvate fermentation to lactate; (S)-lactate from pyruvate: step 1/1.</text>
</comment>
<organism evidence="15 16">
    <name type="scientific">Sandarakinorhabdus fusca</name>
    <dbReference type="NCBI Taxonomy" id="1439888"/>
    <lineage>
        <taxon>Bacteria</taxon>
        <taxon>Pseudomonadati</taxon>
        <taxon>Pseudomonadota</taxon>
        <taxon>Alphaproteobacteria</taxon>
        <taxon>Sphingomonadales</taxon>
        <taxon>Sphingosinicellaceae</taxon>
        <taxon>Sandarakinorhabdus</taxon>
    </lineage>
</organism>
<accession>A0A7C9GXI5</accession>
<keyword evidence="12" id="KW-0472">Membrane</keyword>
<evidence type="ECO:0000259" key="14">
    <source>
        <dbReference type="Pfam" id="PF02866"/>
    </source>
</evidence>
<dbReference type="Pfam" id="PF02866">
    <property type="entry name" value="Ldh_1_C"/>
    <property type="match status" value="1"/>
</dbReference>
<dbReference type="GO" id="GO:0004459">
    <property type="term" value="F:L-lactate dehydrogenase (NAD+) activity"/>
    <property type="evidence" value="ECO:0007669"/>
    <property type="project" value="UniProtKB-UniRule"/>
</dbReference>
<dbReference type="GO" id="GO:0006089">
    <property type="term" value="P:lactate metabolic process"/>
    <property type="evidence" value="ECO:0007669"/>
    <property type="project" value="TreeGrafter"/>
</dbReference>
<comment type="catalytic activity">
    <reaction evidence="7">
        <text>(S)-lactate + NAD(+) = pyruvate + NADH + H(+)</text>
        <dbReference type="Rhea" id="RHEA:23444"/>
        <dbReference type="ChEBI" id="CHEBI:15361"/>
        <dbReference type="ChEBI" id="CHEBI:15378"/>
        <dbReference type="ChEBI" id="CHEBI:16651"/>
        <dbReference type="ChEBI" id="CHEBI:57540"/>
        <dbReference type="ChEBI" id="CHEBI:57945"/>
        <dbReference type="EC" id="1.1.1.27"/>
    </reaction>
</comment>
<dbReference type="PROSITE" id="PS00064">
    <property type="entry name" value="L_LDH"/>
    <property type="match status" value="1"/>
</dbReference>
<dbReference type="GO" id="GO:0005737">
    <property type="term" value="C:cytoplasm"/>
    <property type="evidence" value="ECO:0007669"/>
    <property type="project" value="UniProtKB-UniRule"/>
</dbReference>
<dbReference type="UniPathway" id="UPA00554">
    <property type="reaction ID" value="UER00611"/>
</dbReference>
<evidence type="ECO:0000256" key="5">
    <source>
        <dbReference type="ARBA" id="ARBA00023002"/>
    </source>
</evidence>
<dbReference type="InterPro" id="IPR011304">
    <property type="entry name" value="L-lactate_DH"/>
</dbReference>
<gene>
    <name evidence="15" type="ORF">F3168_15465</name>
</gene>
<dbReference type="SUPFAM" id="SSF56327">
    <property type="entry name" value="LDH C-terminal domain-like"/>
    <property type="match status" value="1"/>
</dbReference>
<keyword evidence="12" id="KW-0812">Transmembrane</keyword>
<keyword evidence="6 10" id="KW-0520">NAD</keyword>
<dbReference type="InterPro" id="IPR018177">
    <property type="entry name" value="L-lactate_DH_AS"/>
</dbReference>